<comment type="similarity">
    <text evidence="1 3">Belongs to the short-chain dehydrogenases/reductases (SDR) family.</text>
</comment>
<proteinExistence type="inferred from homology"/>
<dbReference type="PRINTS" id="PR00081">
    <property type="entry name" value="GDHRDH"/>
</dbReference>
<dbReference type="GO" id="GO:0016020">
    <property type="term" value="C:membrane"/>
    <property type="evidence" value="ECO:0007669"/>
    <property type="project" value="TreeGrafter"/>
</dbReference>
<dbReference type="PANTHER" id="PTHR44196:SF1">
    <property type="entry name" value="DEHYDROGENASE_REDUCTASE SDR FAMILY MEMBER 7B"/>
    <property type="match status" value="1"/>
</dbReference>
<dbReference type="SMART" id="SM00822">
    <property type="entry name" value="PKS_KR"/>
    <property type="match status" value="1"/>
</dbReference>
<dbReference type="PANTHER" id="PTHR44196">
    <property type="entry name" value="DEHYDROGENASE/REDUCTASE SDR FAMILY MEMBER 7B"/>
    <property type="match status" value="1"/>
</dbReference>
<name>A0A7I7T4T0_9MYCO</name>
<reference evidence="5 6" key="1">
    <citation type="journal article" date="2019" name="Emerg. Microbes Infect.">
        <title>Comprehensive subspecies identification of 175 nontuberculous mycobacteria species based on 7547 genomic profiles.</title>
        <authorList>
            <person name="Matsumoto Y."/>
            <person name="Kinjo T."/>
            <person name="Motooka D."/>
            <person name="Nabeya D."/>
            <person name="Jung N."/>
            <person name="Uechi K."/>
            <person name="Horii T."/>
            <person name="Iida T."/>
            <person name="Fujita J."/>
            <person name="Nakamura S."/>
        </authorList>
    </citation>
    <scope>NUCLEOTIDE SEQUENCE [LARGE SCALE GENOMIC DNA]</scope>
    <source>
        <strain evidence="5 6">JCM 30396</strain>
    </source>
</reference>
<dbReference type="InterPro" id="IPR036291">
    <property type="entry name" value="NAD(P)-bd_dom_sf"/>
</dbReference>
<dbReference type="GO" id="GO:0016491">
    <property type="term" value="F:oxidoreductase activity"/>
    <property type="evidence" value="ECO:0007669"/>
    <property type="project" value="UniProtKB-KW"/>
</dbReference>
<protein>
    <submittedName>
        <fullName evidence="5">Short chain dehydrogenase</fullName>
    </submittedName>
</protein>
<evidence type="ECO:0000313" key="5">
    <source>
        <dbReference type="EMBL" id="BBY63990.1"/>
    </source>
</evidence>
<dbReference type="Gene3D" id="3.40.50.720">
    <property type="entry name" value="NAD(P)-binding Rossmann-like Domain"/>
    <property type="match status" value="1"/>
</dbReference>
<dbReference type="SUPFAM" id="SSF51735">
    <property type="entry name" value="NAD(P)-binding Rossmann-fold domains"/>
    <property type="match status" value="1"/>
</dbReference>
<evidence type="ECO:0000256" key="3">
    <source>
        <dbReference type="RuleBase" id="RU000363"/>
    </source>
</evidence>
<dbReference type="AlphaFoldDB" id="A0A7I7T4T0"/>
<gene>
    <name evidence="5" type="ORF">MHEL_22330</name>
</gene>
<evidence type="ECO:0000256" key="2">
    <source>
        <dbReference type="ARBA" id="ARBA00023002"/>
    </source>
</evidence>
<dbReference type="Proteomes" id="UP000467148">
    <property type="component" value="Chromosome"/>
</dbReference>
<dbReference type="KEGG" id="mhev:MHEL_22330"/>
<organism evidence="5 6">
    <name type="scientific">Mycolicibacterium helvum</name>
    <dbReference type="NCBI Taxonomy" id="1534349"/>
    <lineage>
        <taxon>Bacteria</taxon>
        <taxon>Bacillati</taxon>
        <taxon>Actinomycetota</taxon>
        <taxon>Actinomycetes</taxon>
        <taxon>Mycobacteriales</taxon>
        <taxon>Mycobacteriaceae</taxon>
        <taxon>Mycolicibacterium</taxon>
    </lineage>
</organism>
<evidence type="ECO:0000313" key="6">
    <source>
        <dbReference type="Proteomes" id="UP000467148"/>
    </source>
</evidence>
<evidence type="ECO:0000256" key="1">
    <source>
        <dbReference type="ARBA" id="ARBA00006484"/>
    </source>
</evidence>
<dbReference type="RefSeq" id="WP_163747580.1">
    <property type="nucleotide sequence ID" value="NZ_AP022596.1"/>
</dbReference>
<dbReference type="CDD" id="cd05233">
    <property type="entry name" value="SDR_c"/>
    <property type="match status" value="1"/>
</dbReference>
<sequence>MPTALITGAGGGIGSAIAEALAPTHTLLLAGRPSARLDAVAARFGATTWPLDLTDQAGIEAAAEPLVELEVLVHNAGVAHPGRFEESIPEQWRSCFEVNVAGPVALTLALLPALRAARGHVVFINSGAGLNVSSGLAAYSASKFAQRAFADSLRADEPSLRVTSVHPGRVDTEMQEDLVAYEGGQYDPANYLKAETVARIVADVIATPPDAHTHQVVVRPRRRA</sequence>
<dbReference type="PRINTS" id="PR00080">
    <property type="entry name" value="SDRFAMILY"/>
</dbReference>
<dbReference type="Pfam" id="PF00106">
    <property type="entry name" value="adh_short"/>
    <property type="match status" value="1"/>
</dbReference>
<keyword evidence="6" id="KW-1185">Reference proteome</keyword>
<dbReference type="InterPro" id="IPR057326">
    <property type="entry name" value="KR_dom"/>
</dbReference>
<keyword evidence="2" id="KW-0560">Oxidoreductase</keyword>
<feature type="domain" description="Ketoreductase" evidence="4">
    <location>
        <begin position="2"/>
        <end position="173"/>
    </location>
</feature>
<dbReference type="InterPro" id="IPR002347">
    <property type="entry name" value="SDR_fam"/>
</dbReference>
<dbReference type="NCBIfam" id="NF006073">
    <property type="entry name" value="PRK08219.1"/>
    <property type="match status" value="1"/>
</dbReference>
<accession>A0A7I7T4T0</accession>
<dbReference type="EMBL" id="AP022596">
    <property type="protein sequence ID" value="BBY63990.1"/>
    <property type="molecule type" value="Genomic_DNA"/>
</dbReference>
<evidence type="ECO:0000259" key="4">
    <source>
        <dbReference type="SMART" id="SM00822"/>
    </source>
</evidence>